<dbReference type="InterPro" id="IPR000531">
    <property type="entry name" value="Beta-barrel_TonB"/>
</dbReference>
<dbReference type="Proteomes" id="UP000198629">
    <property type="component" value="Unassembled WGS sequence"/>
</dbReference>
<dbReference type="InterPro" id="IPR011662">
    <property type="entry name" value="Secretin/TonB_short_N"/>
</dbReference>
<keyword evidence="7 17" id="KW-0732">Signal</keyword>
<keyword evidence="3 14" id="KW-0813">Transport</keyword>
<dbReference type="NCBIfam" id="TIGR01783">
    <property type="entry name" value="TonB-siderophor"/>
    <property type="match status" value="1"/>
</dbReference>
<dbReference type="Gene3D" id="2.170.130.10">
    <property type="entry name" value="TonB-dependent receptor, plug domain"/>
    <property type="match status" value="1"/>
</dbReference>
<keyword evidence="12" id="KW-0675">Receptor</keyword>
<evidence type="ECO:0000256" key="15">
    <source>
        <dbReference type="PROSITE-ProRule" id="PRU10144"/>
    </source>
</evidence>
<keyword evidence="6 14" id="KW-0812">Transmembrane</keyword>
<evidence type="ECO:0000313" key="20">
    <source>
        <dbReference type="Proteomes" id="UP000198629"/>
    </source>
</evidence>
<dbReference type="STRING" id="492660.SAMN05192566_1579"/>
<dbReference type="GO" id="GO:0015344">
    <property type="term" value="F:siderophore uptake transmembrane transporter activity"/>
    <property type="evidence" value="ECO:0007669"/>
    <property type="project" value="TreeGrafter"/>
</dbReference>
<proteinExistence type="inferred from homology"/>
<dbReference type="GO" id="GO:0015891">
    <property type="term" value="P:siderophore transport"/>
    <property type="evidence" value="ECO:0007669"/>
    <property type="project" value="InterPro"/>
</dbReference>
<dbReference type="Gene3D" id="2.40.170.20">
    <property type="entry name" value="TonB-dependent receptor, beta-barrel domain"/>
    <property type="match status" value="1"/>
</dbReference>
<dbReference type="SMART" id="SM00965">
    <property type="entry name" value="STN"/>
    <property type="match status" value="1"/>
</dbReference>
<dbReference type="PROSITE" id="PS01156">
    <property type="entry name" value="TONB_DEPENDENT_REC_2"/>
    <property type="match status" value="1"/>
</dbReference>
<evidence type="ECO:0000256" key="9">
    <source>
        <dbReference type="ARBA" id="ARBA00023065"/>
    </source>
</evidence>
<reference evidence="20" key="1">
    <citation type="submission" date="2016-10" db="EMBL/GenBank/DDBJ databases">
        <authorList>
            <person name="Varghese N."/>
            <person name="Submissions S."/>
        </authorList>
    </citation>
    <scope>NUCLEOTIDE SEQUENCE [LARGE SCALE GENOMIC DNA]</scope>
    <source>
        <strain evidence="20">CBMB127</strain>
    </source>
</reference>
<dbReference type="PANTHER" id="PTHR32552">
    <property type="entry name" value="FERRICHROME IRON RECEPTOR-RELATED"/>
    <property type="match status" value="1"/>
</dbReference>
<dbReference type="InterPro" id="IPR037066">
    <property type="entry name" value="Plug_dom_sf"/>
</dbReference>
<feature type="short sequence motif" description="TonB C-terminal box" evidence="15">
    <location>
        <begin position="774"/>
        <end position="791"/>
    </location>
</feature>
<evidence type="ECO:0000256" key="4">
    <source>
        <dbReference type="ARBA" id="ARBA00022452"/>
    </source>
</evidence>
<comment type="similarity">
    <text evidence="2 14 16">Belongs to the TonB-dependent receptor family.</text>
</comment>
<evidence type="ECO:0000256" key="16">
    <source>
        <dbReference type="RuleBase" id="RU003357"/>
    </source>
</evidence>
<dbReference type="InterPro" id="IPR010105">
    <property type="entry name" value="TonB_sidphr_rcpt"/>
</dbReference>
<evidence type="ECO:0000259" key="18">
    <source>
        <dbReference type="SMART" id="SM00965"/>
    </source>
</evidence>
<dbReference type="AlphaFoldDB" id="A0A1G9CQL2"/>
<feature type="domain" description="Secretin/TonB short N-terminal" evidence="18">
    <location>
        <begin position="57"/>
        <end position="107"/>
    </location>
</feature>
<evidence type="ECO:0000256" key="5">
    <source>
        <dbReference type="ARBA" id="ARBA00022496"/>
    </source>
</evidence>
<evidence type="ECO:0000256" key="10">
    <source>
        <dbReference type="ARBA" id="ARBA00023077"/>
    </source>
</evidence>
<dbReference type="GO" id="GO:0038023">
    <property type="term" value="F:signaling receptor activity"/>
    <property type="evidence" value="ECO:0007669"/>
    <property type="project" value="InterPro"/>
</dbReference>
<accession>A0A1G9CQL2</accession>
<evidence type="ECO:0000256" key="11">
    <source>
        <dbReference type="ARBA" id="ARBA00023136"/>
    </source>
</evidence>
<dbReference type="RefSeq" id="WP_091471603.1">
    <property type="nucleotide sequence ID" value="NZ_FNFX01000003.1"/>
</dbReference>
<dbReference type="Gene3D" id="3.55.50.30">
    <property type="match status" value="1"/>
</dbReference>
<evidence type="ECO:0000256" key="3">
    <source>
        <dbReference type="ARBA" id="ARBA00022448"/>
    </source>
</evidence>
<evidence type="ECO:0000256" key="13">
    <source>
        <dbReference type="ARBA" id="ARBA00023237"/>
    </source>
</evidence>
<dbReference type="PANTHER" id="PTHR32552:SF82">
    <property type="entry name" value="FCUA PROTEIN"/>
    <property type="match status" value="1"/>
</dbReference>
<sequence>MTARFSSQPSAQARLRHLSIAALLSISINVYAASSNLDIAAQSLDQAILTLGKQSGENIAFPSDLASKFNAPAIKGNYSVEQALEKLLKGTGLVTQKTSAGYSVVKAPEEKSQTLPEVEITDAKENSKNLPEPYAGGQVARGGKVGVLGDRDFMDTPFNMTTYTSTMIKNQQATSMADVLDNNPAFRSIYPSNDVIMDFSVRGNRVKALDAAYNGMYGLMSPGVESMERIEVITGANALLNGLGPVGGVGGSINLVPKRALDTPLTRITTQYISESQLGVTTDISRRFGQDDRFGIRVNTVYSDGDTPVNDQSKRVTMATMAFDYRGDQLKLTTDFGYRKNDAYVPSRTTYLLGTFNIPSPPSSGKNWQQKWSYDKSEVLTGAIRGEYEITPDLTAYGGLGLSRFREEELFANAFLTGSNGATGARQVYWPLYRNNKTVDAGIRGKSETGPLKHNWSVSASGLWVENGIQATTLATTFSNIYDPIFFDKLSIDGLASAGHVPKTGSTTLSGVAVSDIISVLDDQLQVILGVRHQNILARNYDVTTGALTSQYDKSVTTPGVGVVFKPQNNISLYANYIEGLQQSIAVGGNNTGQNFAPYVSKQYEAGIKVDWGRLATTLSLYQITTPNGSVNPLTNLFAVNGEQRTQGIELNTFGEIVDHVRLLGGIVFVNGKQTKTVNGATDGNQVTGAPHTQMNLGAEWDVPAIEGLTLTARAIYTSSQYADLANLQSIPSWRRYDAGVRYQTHLSNVPTTFRLNVQNLLDKSYWAAAVDGYLVQSMPRTVMLSATFDF</sequence>
<evidence type="ECO:0000256" key="12">
    <source>
        <dbReference type="ARBA" id="ARBA00023170"/>
    </source>
</evidence>
<evidence type="ECO:0000256" key="1">
    <source>
        <dbReference type="ARBA" id="ARBA00004571"/>
    </source>
</evidence>
<evidence type="ECO:0000313" key="19">
    <source>
        <dbReference type="EMBL" id="SDK53952.1"/>
    </source>
</evidence>
<organism evidence="19 20">
    <name type="scientific">Methylophilus rhizosphaerae</name>
    <dbReference type="NCBI Taxonomy" id="492660"/>
    <lineage>
        <taxon>Bacteria</taxon>
        <taxon>Pseudomonadati</taxon>
        <taxon>Pseudomonadota</taxon>
        <taxon>Betaproteobacteria</taxon>
        <taxon>Nitrosomonadales</taxon>
        <taxon>Methylophilaceae</taxon>
        <taxon>Methylophilus</taxon>
    </lineage>
</organism>
<dbReference type="EMBL" id="FNFX01000003">
    <property type="protein sequence ID" value="SDK53952.1"/>
    <property type="molecule type" value="Genomic_DNA"/>
</dbReference>
<name>A0A1G9CQL2_9PROT</name>
<dbReference type="InterPro" id="IPR010917">
    <property type="entry name" value="TonB_rcpt_CS"/>
</dbReference>
<dbReference type="CDD" id="cd01347">
    <property type="entry name" value="ligand_gated_channel"/>
    <property type="match status" value="1"/>
</dbReference>
<keyword evidence="5" id="KW-0410">Iron transport</keyword>
<protein>
    <submittedName>
        <fullName evidence="19">Iron complex outermembrane recepter protein</fullName>
    </submittedName>
</protein>
<dbReference type="InterPro" id="IPR036942">
    <property type="entry name" value="Beta-barrel_TonB_sf"/>
</dbReference>
<keyword evidence="10 16" id="KW-0798">TonB box</keyword>
<dbReference type="GO" id="GO:0009279">
    <property type="term" value="C:cell outer membrane"/>
    <property type="evidence" value="ECO:0007669"/>
    <property type="project" value="UniProtKB-SubCell"/>
</dbReference>
<gene>
    <name evidence="19" type="ORF">SAMN05192566_1579</name>
</gene>
<keyword evidence="9" id="KW-0406">Ion transport</keyword>
<evidence type="ECO:0000256" key="17">
    <source>
        <dbReference type="SAM" id="SignalP"/>
    </source>
</evidence>
<keyword evidence="20" id="KW-1185">Reference proteome</keyword>
<dbReference type="SUPFAM" id="SSF56935">
    <property type="entry name" value="Porins"/>
    <property type="match status" value="1"/>
</dbReference>
<evidence type="ECO:0000256" key="2">
    <source>
        <dbReference type="ARBA" id="ARBA00009810"/>
    </source>
</evidence>
<dbReference type="Pfam" id="PF07660">
    <property type="entry name" value="STN"/>
    <property type="match status" value="1"/>
</dbReference>
<evidence type="ECO:0000256" key="6">
    <source>
        <dbReference type="ARBA" id="ARBA00022692"/>
    </source>
</evidence>
<evidence type="ECO:0000256" key="7">
    <source>
        <dbReference type="ARBA" id="ARBA00022729"/>
    </source>
</evidence>
<dbReference type="OrthoDB" id="8732650at2"/>
<dbReference type="InterPro" id="IPR039426">
    <property type="entry name" value="TonB-dep_rcpt-like"/>
</dbReference>
<dbReference type="InterPro" id="IPR012910">
    <property type="entry name" value="Plug_dom"/>
</dbReference>
<dbReference type="PROSITE" id="PS52016">
    <property type="entry name" value="TONB_DEPENDENT_REC_3"/>
    <property type="match status" value="1"/>
</dbReference>
<feature type="chain" id="PRO_5011518186" evidence="17">
    <location>
        <begin position="33"/>
        <end position="791"/>
    </location>
</feature>
<keyword evidence="11 14" id="KW-0472">Membrane</keyword>
<evidence type="ECO:0000256" key="8">
    <source>
        <dbReference type="ARBA" id="ARBA00023004"/>
    </source>
</evidence>
<dbReference type="Pfam" id="PF00593">
    <property type="entry name" value="TonB_dep_Rec_b-barrel"/>
    <property type="match status" value="1"/>
</dbReference>
<keyword evidence="13 14" id="KW-0998">Cell outer membrane</keyword>
<evidence type="ECO:0000256" key="14">
    <source>
        <dbReference type="PROSITE-ProRule" id="PRU01360"/>
    </source>
</evidence>
<feature type="signal peptide" evidence="17">
    <location>
        <begin position="1"/>
        <end position="32"/>
    </location>
</feature>
<comment type="subcellular location">
    <subcellularLocation>
        <location evidence="1 14">Cell outer membrane</location>
        <topology evidence="1 14">Multi-pass membrane protein</topology>
    </subcellularLocation>
</comment>
<keyword evidence="8" id="KW-0408">Iron</keyword>
<dbReference type="Pfam" id="PF07715">
    <property type="entry name" value="Plug"/>
    <property type="match status" value="1"/>
</dbReference>
<keyword evidence="4 14" id="KW-1134">Transmembrane beta strand</keyword>